<dbReference type="EMBL" id="CADCUM010000030">
    <property type="protein sequence ID" value="CAA9370934.1"/>
    <property type="molecule type" value="Genomic_DNA"/>
</dbReference>
<reference evidence="1" key="1">
    <citation type="submission" date="2020-02" db="EMBL/GenBank/DDBJ databases">
        <authorList>
            <person name="Meier V. D."/>
        </authorList>
    </citation>
    <scope>NUCLEOTIDE SEQUENCE</scope>
    <source>
        <strain evidence="1">AVDCRST_MAG32</strain>
    </source>
</reference>
<name>A0A6J4MWG1_9ACTN</name>
<protein>
    <submittedName>
        <fullName evidence="1">Uncharacterized protein</fullName>
    </submittedName>
</protein>
<dbReference type="AlphaFoldDB" id="A0A6J4MWG1"/>
<proteinExistence type="predicted"/>
<gene>
    <name evidence="1" type="ORF">AVDCRST_MAG32-540</name>
</gene>
<evidence type="ECO:0000313" key="1">
    <source>
        <dbReference type="EMBL" id="CAA9370934.1"/>
    </source>
</evidence>
<sequence length="78" mass="9138">MITVLLRYDHHVDHTFLEATHYRDDEGVLAVYAEEQEIARFPAGSWDGAYRHEDTWVREKDGRERPAQRLEARLAAAE</sequence>
<accession>A0A6J4MWG1</accession>
<organism evidence="1">
    <name type="scientific">uncultured Nocardioides sp</name>
    <dbReference type="NCBI Taxonomy" id="198441"/>
    <lineage>
        <taxon>Bacteria</taxon>
        <taxon>Bacillati</taxon>
        <taxon>Actinomycetota</taxon>
        <taxon>Actinomycetes</taxon>
        <taxon>Propionibacteriales</taxon>
        <taxon>Nocardioidaceae</taxon>
        <taxon>Nocardioides</taxon>
        <taxon>environmental samples</taxon>
    </lineage>
</organism>